<proteinExistence type="predicted"/>
<evidence type="ECO:0000313" key="2">
    <source>
        <dbReference type="Proteomes" id="UP000299102"/>
    </source>
</evidence>
<dbReference type="Proteomes" id="UP000299102">
    <property type="component" value="Unassembled WGS sequence"/>
</dbReference>
<dbReference type="EMBL" id="BGZK01001089">
    <property type="protein sequence ID" value="GBP70883.1"/>
    <property type="molecule type" value="Genomic_DNA"/>
</dbReference>
<reference evidence="1 2" key="1">
    <citation type="journal article" date="2019" name="Commun. Biol.">
        <title>The bagworm genome reveals a unique fibroin gene that provides high tensile strength.</title>
        <authorList>
            <person name="Kono N."/>
            <person name="Nakamura H."/>
            <person name="Ohtoshi R."/>
            <person name="Tomita M."/>
            <person name="Numata K."/>
            <person name="Arakawa K."/>
        </authorList>
    </citation>
    <scope>NUCLEOTIDE SEQUENCE [LARGE SCALE GENOMIC DNA]</scope>
</reference>
<protein>
    <submittedName>
        <fullName evidence="1">Uncharacterized protein</fullName>
    </submittedName>
</protein>
<dbReference type="AlphaFoldDB" id="A0A4C1Y6B6"/>
<name>A0A4C1Y6B6_EUMVA</name>
<organism evidence="1 2">
    <name type="scientific">Eumeta variegata</name>
    <name type="common">Bagworm moth</name>
    <name type="synonym">Eumeta japonica</name>
    <dbReference type="NCBI Taxonomy" id="151549"/>
    <lineage>
        <taxon>Eukaryota</taxon>
        <taxon>Metazoa</taxon>
        <taxon>Ecdysozoa</taxon>
        <taxon>Arthropoda</taxon>
        <taxon>Hexapoda</taxon>
        <taxon>Insecta</taxon>
        <taxon>Pterygota</taxon>
        <taxon>Neoptera</taxon>
        <taxon>Endopterygota</taxon>
        <taxon>Lepidoptera</taxon>
        <taxon>Glossata</taxon>
        <taxon>Ditrysia</taxon>
        <taxon>Tineoidea</taxon>
        <taxon>Psychidae</taxon>
        <taxon>Oiketicinae</taxon>
        <taxon>Eumeta</taxon>
    </lineage>
</organism>
<comment type="caution">
    <text evidence="1">The sequence shown here is derived from an EMBL/GenBank/DDBJ whole genome shotgun (WGS) entry which is preliminary data.</text>
</comment>
<gene>
    <name evidence="1" type="ORF">EVAR_55236_1</name>
</gene>
<evidence type="ECO:0000313" key="1">
    <source>
        <dbReference type="EMBL" id="GBP70883.1"/>
    </source>
</evidence>
<keyword evidence="2" id="KW-1185">Reference proteome</keyword>
<accession>A0A4C1Y6B6</accession>
<sequence length="74" mass="8128">MRTERGPERNHPIFFRGPSSRWRRGGFATPPLAPNAAAGGRSSATGIVIKSGADDLAQSLSEWVRRYRVALHIL</sequence>